<evidence type="ECO:0000256" key="2">
    <source>
        <dbReference type="ARBA" id="ARBA00022475"/>
    </source>
</evidence>
<protein>
    <recommendedName>
        <fullName evidence="10">Cell division protein FtsL</fullName>
    </recommendedName>
</protein>
<dbReference type="Pfam" id="PF04999">
    <property type="entry name" value="FtsL"/>
    <property type="match status" value="1"/>
</dbReference>
<gene>
    <name evidence="9" type="ORF">LCGC14_0551230</name>
</gene>
<dbReference type="HAMAP" id="MF_00910">
    <property type="entry name" value="FtsL"/>
    <property type="match status" value="1"/>
</dbReference>
<evidence type="ECO:0000256" key="5">
    <source>
        <dbReference type="ARBA" id="ARBA00022989"/>
    </source>
</evidence>
<keyword evidence="2" id="KW-1003">Cell membrane</keyword>
<dbReference type="GO" id="GO:0032153">
    <property type="term" value="C:cell division site"/>
    <property type="evidence" value="ECO:0007669"/>
    <property type="project" value="TreeGrafter"/>
</dbReference>
<evidence type="ECO:0000256" key="3">
    <source>
        <dbReference type="ARBA" id="ARBA00022618"/>
    </source>
</evidence>
<dbReference type="GO" id="GO:0005886">
    <property type="term" value="C:plasma membrane"/>
    <property type="evidence" value="ECO:0007669"/>
    <property type="project" value="UniProtKB-SubCell"/>
</dbReference>
<proteinExistence type="inferred from homology"/>
<reference evidence="9" key="1">
    <citation type="journal article" date="2015" name="Nature">
        <title>Complex archaea that bridge the gap between prokaryotes and eukaryotes.</title>
        <authorList>
            <person name="Spang A."/>
            <person name="Saw J.H."/>
            <person name="Jorgensen S.L."/>
            <person name="Zaremba-Niedzwiedzka K."/>
            <person name="Martijn J."/>
            <person name="Lind A.E."/>
            <person name="van Eijk R."/>
            <person name="Schleper C."/>
            <person name="Guy L."/>
            <person name="Ettema T.J."/>
        </authorList>
    </citation>
    <scope>NUCLEOTIDE SEQUENCE</scope>
</reference>
<keyword evidence="4 8" id="KW-0812">Transmembrane</keyword>
<keyword evidence="6 8" id="KW-0472">Membrane</keyword>
<accession>A0A0F9S8E2</accession>
<dbReference type="EMBL" id="LAZR01000758">
    <property type="protein sequence ID" value="KKN58542.1"/>
    <property type="molecule type" value="Genomic_DNA"/>
</dbReference>
<evidence type="ECO:0000256" key="8">
    <source>
        <dbReference type="SAM" id="Phobius"/>
    </source>
</evidence>
<evidence type="ECO:0000313" key="9">
    <source>
        <dbReference type="EMBL" id="KKN58542.1"/>
    </source>
</evidence>
<dbReference type="GO" id="GO:0043093">
    <property type="term" value="P:FtsZ-dependent cytokinesis"/>
    <property type="evidence" value="ECO:0007669"/>
    <property type="project" value="TreeGrafter"/>
</dbReference>
<organism evidence="9">
    <name type="scientific">marine sediment metagenome</name>
    <dbReference type="NCBI Taxonomy" id="412755"/>
    <lineage>
        <taxon>unclassified sequences</taxon>
        <taxon>metagenomes</taxon>
        <taxon>ecological metagenomes</taxon>
    </lineage>
</organism>
<evidence type="ECO:0000256" key="6">
    <source>
        <dbReference type="ARBA" id="ARBA00023136"/>
    </source>
</evidence>
<evidence type="ECO:0000256" key="4">
    <source>
        <dbReference type="ARBA" id="ARBA00022692"/>
    </source>
</evidence>
<evidence type="ECO:0008006" key="10">
    <source>
        <dbReference type="Google" id="ProtNLM"/>
    </source>
</evidence>
<keyword evidence="3" id="KW-0132">Cell division</keyword>
<sequence>MLLDKLEPIRIEVPLLVIVFAVVITAVGVVYSKHLGRIEFVALQKSEQRRDHLNEEWGRLLLEQSTWASPARIEQQAELRLDMVAPTADMTVVIKP</sequence>
<evidence type="ECO:0000256" key="7">
    <source>
        <dbReference type="ARBA" id="ARBA00023306"/>
    </source>
</evidence>
<name>A0A0F9S8E2_9ZZZZ</name>
<dbReference type="PANTHER" id="PTHR37479:SF1">
    <property type="entry name" value="CELL DIVISION PROTEIN FTSL"/>
    <property type="match status" value="1"/>
</dbReference>
<dbReference type="AlphaFoldDB" id="A0A0F9S8E2"/>
<comment type="subcellular location">
    <subcellularLocation>
        <location evidence="1">Cell membrane</location>
        <topology evidence="1">Single-pass type II membrane protein</topology>
    </subcellularLocation>
</comment>
<comment type="caution">
    <text evidence="9">The sequence shown here is derived from an EMBL/GenBank/DDBJ whole genome shotgun (WGS) entry which is preliminary data.</text>
</comment>
<dbReference type="InterPro" id="IPR011922">
    <property type="entry name" value="Cell_div_FtsL"/>
</dbReference>
<evidence type="ECO:0000256" key="1">
    <source>
        <dbReference type="ARBA" id="ARBA00004401"/>
    </source>
</evidence>
<dbReference type="PANTHER" id="PTHR37479">
    <property type="entry name" value="CELL DIVISION PROTEIN FTSL"/>
    <property type="match status" value="1"/>
</dbReference>
<feature type="transmembrane region" description="Helical" evidence="8">
    <location>
        <begin position="13"/>
        <end position="31"/>
    </location>
</feature>
<keyword evidence="7" id="KW-0131">Cell cycle</keyword>
<dbReference type="NCBIfam" id="TIGR02209">
    <property type="entry name" value="ftsL_broad"/>
    <property type="match status" value="1"/>
</dbReference>
<keyword evidence="5 8" id="KW-1133">Transmembrane helix</keyword>